<dbReference type="PANTHER" id="PTHR10257:SF117">
    <property type="entry name" value="SERINE_THREONINE PROTEIN PHOSPHATASE 2A REGULATORY SUBUNIT"/>
    <property type="match status" value="1"/>
</dbReference>
<dbReference type="PANTHER" id="PTHR10257">
    <property type="entry name" value="SERINE/THREONINE PROTEIN PHOSPHATASE 2A PP2A REGULATORY SUBUNIT B"/>
    <property type="match status" value="1"/>
</dbReference>
<evidence type="ECO:0000313" key="7">
    <source>
        <dbReference type="Proteomes" id="UP001153555"/>
    </source>
</evidence>
<accession>A0A9N7N898</accession>
<dbReference type="FunFam" id="1.25.10.10:FF:000041">
    <property type="entry name" value="Serine/threonine protein phosphatase 2A regulatory subunit"/>
    <property type="match status" value="1"/>
</dbReference>
<comment type="subcellular location">
    <subcellularLocation>
        <location evidence="1">Cytoplasm</location>
    </subcellularLocation>
</comment>
<evidence type="ECO:0000313" key="6">
    <source>
        <dbReference type="EMBL" id="CAA0825342.1"/>
    </source>
</evidence>
<evidence type="ECO:0000256" key="5">
    <source>
        <dbReference type="SAM" id="MobiDB-lite"/>
    </source>
</evidence>
<name>A0A9N7N898_STRHE</name>
<dbReference type="AlphaFoldDB" id="A0A9N7N898"/>
<protein>
    <recommendedName>
        <fullName evidence="4">Serine/threonine protein phosphatase 2A regulatory subunit</fullName>
    </recommendedName>
</protein>
<dbReference type="Proteomes" id="UP001153555">
    <property type="component" value="Unassembled WGS sequence"/>
</dbReference>
<comment type="similarity">
    <text evidence="2">Belongs to the phosphatase 2A regulatory subunit B56 family.</text>
</comment>
<dbReference type="Pfam" id="PF01603">
    <property type="entry name" value="B56"/>
    <property type="match status" value="1"/>
</dbReference>
<dbReference type="GO" id="GO:0005737">
    <property type="term" value="C:cytoplasm"/>
    <property type="evidence" value="ECO:0007669"/>
    <property type="project" value="UniProtKB-SubCell"/>
</dbReference>
<dbReference type="EMBL" id="CACSLK010026072">
    <property type="protein sequence ID" value="CAA0825342.1"/>
    <property type="molecule type" value="Genomic_DNA"/>
</dbReference>
<evidence type="ECO:0000256" key="2">
    <source>
        <dbReference type="ARBA" id="ARBA00009745"/>
    </source>
</evidence>
<dbReference type="InterPro" id="IPR002554">
    <property type="entry name" value="PP2A_B56"/>
</dbReference>
<evidence type="ECO:0000256" key="3">
    <source>
        <dbReference type="ARBA" id="ARBA00022490"/>
    </source>
</evidence>
<evidence type="ECO:0000256" key="1">
    <source>
        <dbReference type="ARBA" id="ARBA00004496"/>
    </source>
</evidence>
<feature type="region of interest" description="Disordered" evidence="5">
    <location>
        <begin position="1"/>
        <end position="47"/>
    </location>
</feature>
<evidence type="ECO:0000256" key="4">
    <source>
        <dbReference type="PIRNR" id="PIRNR028043"/>
    </source>
</evidence>
<dbReference type="GO" id="GO:0007165">
    <property type="term" value="P:signal transduction"/>
    <property type="evidence" value="ECO:0007669"/>
    <property type="project" value="InterPro"/>
</dbReference>
<proteinExistence type="inferred from homology"/>
<reference evidence="6" key="1">
    <citation type="submission" date="2019-12" db="EMBL/GenBank/DDBJ databases">
        <authorList>
            <person name="Scholes J."/>
        </authorList>
    </citation>
    <scope>NUCLEOTIDE SEQUENCE</scope>
</reference>
<gene>
    <name evidence="6" type="ORF">SHERM_22120</name>
</gene>
<dbReference type="InterPro" id="IPR011989">
    <property type="entry name" value="ARM-like"/>
</dbReference>
<dbReference type="OrthoDB" id="10264446at2759"/>
<sequence length="475" mass="54965">MLNKIMKRGQKKPSKPGAVEPPVSAGRPPDIKVNHASRQPGPLAQAQLPIPPIPGVVEVLTALKDTPLAERHALFVRKVRICCIPFDFSDTMKSAREKEIKRQTLAELVDLVQSGSCKMNEIMQEELVRMIAFNLFRCLPPAPHENSGSEGGDPEEDEVFADPAWPHLQLVYELLLRYVVSSDMETRVAKRYLDHTFMLRLLDLFDSEDMREREYLKTILHRIYGRFMVHRPFIRNAINNILYRFIFETGRYNGVGELLEILGSIINGFALPMKEEHKLFLVRALIPLHKPKCVAAYHQQLTYCTVQFVEKDYRLAEVVIRGVLKYWPVTNCGKEVLFLGELEEILEVTHSVEFQRCMVPLFRQIGRSLNSPHFQVAERALFWWNNEHIVGLIADNRHVILPIIFDSLDNNIRGHWNQAINGLSSNVCRMFLEMDSELFEDCQRQNEEREAKACEREEQRVSTWMRLEQFATQVS</sequence>
<feature type="compositionally biased region" description="Basic residues" evidence="5">
    <location>
        <begin position="1"/>
        <end position="14"/>
    </location>
</feature>
<dbReference type="PIRSF" id="PIRSF028043">
    <property type="entry name" value="PP2A_B56"/>
    <property type="match status" value="1"/>
</dbReference>
<dbReference type="GO" id="GO:0000159">
    <property type="term" value="C:protein phosphatase type 2A complex"/>
    <property type="evidence" value="ECO:0007669"/>
    <property type="project" value="UniProtKB-UniRule"/>
</dbReference>
<organism evidence="6 7">
    <name type="scientific">Striga hermonthica</name>
    <name type="common">Purple witchweed</name>
    <name type="synonym">Buchnera hermonthica</name>
    <dbReference type="NCBI Taxonomy" id="68872"/>
    <lineage>
        <taxon>Eukaryota</taxon>
        <taxon>Viridiplantae</taxon>
        <taxon>Streptophyta</taxon>
        <taxon>Embryophyta</taxon>
        <taxon>Tracheophyta</taxon>
        <taxon>Spermatophyta</taxon>
        <taxon>Magnoliopsida</taxon>
        <taxon>eudicotyledons</taxon>
        <taxon>Gunneridae</taxon>
        <taxon>Pentapetalae</taxon>
        <taxon>asterids</taxon>
        <taxon>lamiids</taxon>
        <taxon>Lamiales</taxon>
        <taxon>Orobanchaceae</taxon>
        <taxon>Buchnereae</taxon>
        <taxon>Striga</taxon>
    </lineage>
</organism>
<comment type="caution">
    <text evidence="6">The sequence shown here is derived from an EMBL/GenBank/DDBJ whole genome shotgun (WGS) entry which is preliminary data.</text>
</comment>
<dbReference type="GO" id="GO:0019888">
    <property type="term" value="F:protein phosphatase regulator activity"/>
    <property type="evidence" value="ECO:0007669"/>
    <property type="project" value="UniProtKB-UniRule"/>
</dbReference>
<keyword evidence="3" id="KW-0963">Cytoplasm</keyword>
<comment type="function">
    <text evidence="4">The B regulatory subunit might modulate substrate selectivity and catalytic activity, and also might direct the localization of the catalytic enzyme to a particular subcellular compartment.</text>
</comment>
<dbReference type="Gene3D" id="1.25.10.10">
    <property type="entry name" value="Leucine-rich Repeat Variant"/>
    <property type="match status" value="1"/>
</dbReference>
<keyword evidence="7" id="KW-1185">Reference proteome</keyword>
<dbReference type="InterPro" id="IPR016024">
    <property type="entry name" value="ARM-type_fold"/>
</dbReference>
<dbReference type="SUPFAM" id="SSF48371">
    <property type="entry name" value="ARM repeat"/>
    <property type="match status" value="1"/>
</dbReference>